<evidence type="ECO:0000256" key="4">
    <source>
        <dbReference type="ARBA" id="ARBA00023128"/>
    </source>
</evidence>
<dbReference type="Pfam" id="PF07542">
    <property type="entry name" value="ATP12"/>
    <property type="match status" value="1"/>
</dbReference>
<evidence type="ECO:0000256" key="5">
    <source>
        <dbReference type="ARBA" id="ARBA00023186"/>
    </source>
</evidence>
<dbReference type="PANTHER" id="PTHR21013">
    <property type="entry name" value="ATP SYNTHASE MITOCHONDRIAL F1 COMPLEX ASSEMBLY FACTOR 2/ATP12 PROTEIN, MITOCHONDRIAL PRECURSOR"/>
    <property type="match status" value="1"/>
</dbReference>
<keyword evidence="4" id="KW-0496">Mitochondrion</keyword>
<dbReference type="GO" id="GO:0005739">
    <property type="term" value="C:mitochondrion"/>
    <property type="evidence" value="ECO:0007669"/>
    <property type="project" value="UniProtKB-SubCell"/>
</dbReference>
<proteinExistence type="inferred from homology"/>
<reference evidence="6 7" key="1">
    <citation type="journal article" date="2015" name="Fungal Genet. Biol.">
        <title>Evolution of novel wood decay mechanisms in Agaricales revealed by the genome sequences of Fistulina hepatica and Cylindrobasidium torrendii.</title>
        <authorList>
            <person name="Floudas D."/>
            <person name="Held B.W."/>
            <person name="Riley R."/>
            <person name="Nagy L.G."/>
            <person name="Koehler G."/>
            <person name="Ransdell A.S."/>
            <person name="Younus H."/>
            <person name="Chow J."/>
            <person name="Chiniquy J."/>
            <person name="Lipzen A."/>
            <person name="Tritt A."/>
            <person name="Sun H."/>
            <person name="Haridas S."/>
            <person name="LaButti K."/>
            <person name="Ohm R.A."/>
            <person name="Kues U."/>
            <person name="Blanchette R.A."/>
            <person name="Grigoriev I.V."/>
            <person name="Minto R.E."/>
            <person name="Hibbett D.S."/>
        </authorList>
    </citation>
    <scope>NUCLEOTIDE SEQUENCE [LARGE SCALE GENOMIC DNA]</scope>
    <source>
        <strain evidence="6 7">FP15055 ss-10</strain>
    </source>
</reference>
<comment type="similarity">
    <text evidence="2">Belongs to the ATP12 family.</text>
</comment>
<name>A0A0D7B9W0_9AGAR</name>
<evidence type="ECO:0000313" key="7">
    <source>
        <dbReference type="Proteomes" id="UP000054007"/>
    </source>
</evidence>
<dbReference type="PANTHER" id="PTHR21013:SF10">
    <property type="entry name" value="ATP SYNTHASE MITOCHONDRIAL F1 COMPLEX ASSEMBLY FACTOR 2"/>
    <property type="match status" value="1"/>
</dbReference>
<dbReference type="Gene3D" id="1.10.3580.10">
    <property type="entry name" value="ATP12 ATPase"/>
    <property type="match status" value="1"/>
</dbReference>
<dbReference type="OrthoDB" id="5673at2759"/>
<dbReference type="GO" id="GO:0033615">
    <property type="term" value="P:mitochondrial proton-transporting ATP synthase complex assembly"/>
    <property type="evidence" value="ECO:0007669"/>
    <property type="project" value="TreeGrafter"/>
</dbReference>
<evidence type="ECO:0000256" key="1">
    <source>
        <dbReference type="ARBA" id="ARBA00004173"/>
    </source>
</evidence>
<dbReference type="Gene3D" id="3.30.2180.10">
    <property type="entry name" value="ATP12-like"/>
    <property type="match status" value="1"/>
</dbReference>
<keyword evidence="5" id="KW-0143">Chaperone</keyword>
<evidence type="ECO:0000256" key="2">
    <source>
        <dbReference type="ARBA" id="ARBA00008231"/>
    </source>
</evidence>
<keyword evidence="7" id="KW-1185">Reference proteome</keyword>
<gene>
    <name evidence="6" type="ORF">CYLTODRAFT_423581</name>
</gene>
<keyword evidence="3" id="KW-0809">Transit peptide</keyword>
<dbReference type="Proteomes" id="UP000054007">
    <property type="component" value="Unassembled WGS sequence"/>
</dbReference>
<accession>A0A0D7B9W0</accession>
<evidence type="ECO:0000256" key="3">
    <source>
        <dbReference type="ARBA" id="ARBA00022946"/>
    </source>
</evidence>
<dbReference type="InterPro" id="IPR011419">
    <property type="entry name" value="ATP12_ATP_synth-F1-assembly"/>
</dbReference>
<dbReference type="STRING" id="1314674.A0A0D7B9W0"/>
<dbReference type="SUPFAM" id="SSF160909">
    <property type="entry name" value="ATP12-like"/>
    <property type="match status" value="1"/>
</dbReference>
<comment type="subcellular location">
    <subcellularLocation>
        <location evidence="1">Mitochondrion</location>
    </subcellularLocation>
</comment>
<dbReference type="InterPro" id="IPR023335">
    <property type="entry name" value="ATP12_ortho_dom_sf"/>
</dbReference>
<dbReference type="EMBL" id="KN880559">
    <property type="protein sequence ID" value="KIY66301.1"/>
    <property type="molecule type" value="Genomic_DNA"/>
</dbReference>
<protein>
    <submittedName>
        <fullName evidence="6">ATP12-domain-containing protein</fullName>
    </submittedName>
</protein>
<sequence>MFLRSTRLFARQSWAVRRIQTAAAEAPADGPAVTQTNRVEATLKRFWSSVDVEARGEKLAVTLDRRALKTPEGNTILLPSHKRLLASLVAAEWDFQTSVIKHHALPVTSLVCRAIDAFNKEETRAEVADALLEYLDTDTICYHQDHPDPIVRMQNEHWLPIIEWARKTYDVKIETTDSILLTAQPKETREKLRAEVLKMNMWELAAMERATYSTKSFLTALALIKEEISVEGASRAARAEVESQIEWWGEVEDTHDVDHQDIRRLLGSSSALCHDI</sequence>
<dbReference type="InterPro" id="IPR042272">
    <property type="entry name" value="ATP12_ATP_synth-F1-assembly_N"/>
</dbReference>
<evidence type="ECO:0000313" key="6">
    <source>
        <dbReference type="EMBL" id="KIY66301.1"/>
    </source>
</evidence>
<dbReference type="AlphaFoldDB" id="A0A0D7B9W0"/>
<organism evidence="6 7">
    <name type="scientific">Cylindrobasidium torrendii FP15055 ss-10</name>
    <dbReference type="NCBI Taxonomy" id="1314674"/>
    <lineage>
        <taxon>Eukaryota</taxon>
        <taxon>Fungi</taxon>
        <taxon>Dikarya</taxon>
        <taxon>Basidiomycota</taxon>
        <taxon>Agaricomycotina</taxon>
        <taxon>Agaricomycetes</taxon>
        <taxon>Agaricomycetidae</taxon>
        <taxon>Agaricales</taxon>
        <taxon>Marasmiineae</taxon>
        <taxon>Physalacriaceae</taxon>
        <taxon>Cylindrobasidium</taxon>
    </lineage>
</organism>